<protein>
    <submittedName>
        <fullName evidence="5">DeoR/GlpR transcriptional regulator</fullName>
    </submittedName>
</protein>
<name>A0A3A3GNR6_PANTH</name>
<dbReference type="PRINTS" id="PR00037">
    <property type="entry name" value="HTHLACR"/>
</dbReference>
<organism evidence="5 6">
    <name type="scientific">Paenibacillus thiaminolyticus</name>
    <name type="common">Bacillus thiaminolyticus</name>
    <dbReference type="NCBI Taxonomy" id="49283"/>
    <lineage>
        <taxon>Bacteria</taxon>
        <taxon>Bacillati</taxon>
        <taxon>Bacillota</taxon>
        <taxon>Bacilli</taxon>
        <taxon>Bacillales</taxon>
        <taxon>Paenibacillaceae</taxon>
        <taxon>Paenibacillus</taxon>
    </lineage>
</organism>
<keyword evidence="1" id="KW-0805">Transcription regulation</keyword>
<feature type="domain" description="HTH deoR-type" evidence="4">
    <location>
        <begin position="11"/>
        <end position="66"/>
    </location>
</feature>
<dbReference type="InterPro" id="IPR036388">
    <property type="entry name" value="WH-like_DNA-bd_sf"/>
</dbReference>
<evidence type="ECO:0000256" key="1">
    <source>
        <dbReference type="ARBA" id="ARBA00023015"/>
    </source>
</evidence>
<evidence type="ECO:0000259" key="4">
    <source>
        <dbReference type="PROSITE" id="PS51000"/>
    </source>
</evidence>
<dbReference type="InterPro" id="IPR050313">
    <property type="entry name" value="Carb_Metab_HTH_regulators"/>
</dbReference>
<dbReference type="InterPro" id="IPR018356">
    <property type="entry name" value="Tscrpt_reg_HTH_DeoR_CS"/>
</dbReference>
<dbReference type="PANTHER" id="PTHR30363:SF44">
    <property type="entry name" value="AGA OPERON TRANSCRIPTIONAL REPRESSOR-RELATED"/>
    <property type="match status" value="1"/>
</dbReference>
<comment type="caution">
    <text evidence="5">The sequence shown here is derived from an EMBL/GenBank/DDBJ whole genome shotgun (WGS) entry which is preliminary data.</text>
</comment>
<dbReference type="SUPFAM" id="SSF100950">
    <property type="entry name" value="NagB/RpiA/CoA transferase-like"/>
    <property type="match status" value="1"/>
</dbReference>
<evidence type="ECO:0000313" key="6">
    <source>
        <dbReference type="Proteomes" id="UP000266177"/>
    </source>
</evidence>
<evidence type="ECO:0000313" key="5">
    <source>
        <dbReference type="EMBL" id="RJG26735.1"/>
    </source>
</evidence>
<evidence type="ECO:0000256" key="3">
    <source>
        <dbReference type="ARBA" id="ARBA00023163"/>
    </source>
</evidence>
<dbReference type="PROSITE" id="PS00894">
    <property type="entry name" value="HTH_DEOR_1"/>
    <property type="match status" value="1"/>
</dbReference>
<dbReference type="SMART" id="SM00420">
    <property type="entry name" value="HTH_DEOR"/>
    <property type="match status" value="1"/>
</dbReference>
<dbReference type="SUPFAM" id="SSF46785">
    <property type="entry name" value="Winged helix' DNA-binding domain"/>
    <property type="match status" value="1"/>
</dbReference>
<dbReference type="Gene3D" id="1.10.10.10">
    <property type="entry name" value="Winged helix-like DNA-binding domain superfamily/Winged helix DNA-binding domain"/>
    <property type="match status" value="1"/>
</dbReference>
<dbReference type="InterPro" id="IPR037171">
    <property type="entry name" value="NagB/RpiA_transferase-like"/>
</dbReference>
<sequence>MTTVMKKSRLAVERQKEIYNTISLVGTVYVANLSKKFNATKETIRKDLEALEKEGIVQRTHGGAVLNHKMPVQRHMTNVDVKSSIAREAAQLVEKGDIIALDSSDFFLQLAKQLRDREITVDRQSIPACGWRKRLACAG</sequence>
<accession>A0A3A3GNR6</accession>
<dbReference type="PROSITE" id="PS51000">
    <property type="entry name" value="HTH_DEOR_2"/>
    <property type="match status" value="1"/>
</dbReference>
<dbReference type="Pfam" id="PF08220">
    <property type="entry name" value="HTH_DeoR"/>
    <property type="match status" value="1"/>
</dbReference>
<dbReference type="Proteomes" id="UP000266177">
    <property type="component" value="Unassembled WGS sequence"/>
</dbReference>
<dbReference type="InterPro" id="IPR036390">
    <property type="entry name" value="WH_DNA-bd_sf"/>
</dbReference>
<dbReference type="GO" id="GO:0003677">
    <property type="term" value="F:DNA binding"/>
    <property type="evidence" value="ECO:0007669"/>
    <property type="project" value="UniProtKB-KW"/>
</dbReference>
<evidence type="ECO:0000256" key="2">
    <source>
        <dbReference type="ARBA" id="ARBA00023125"/>
    </source>
</evidence>
<keyword evidence="3" id="KW-0804">Transcription</keyword>
<dbReference type="OrthoDB" id="9797223at2"/>
<reference evidence="5 6" key="1">
    <citation type="submission" date="2018-09" db="EMBL/GenBank/DDBJ databases">
        <title>Paenibacillus SK2017-BO5.</title>
        <authorList>
            <person name="Piskunova J.V."/>
            <person name="Dubiley S.A."/>
            <person name="Severinov K.V."/>
        </authorList>
    </citation>
    <scope>NUCLEOTIDE SEQUENCE [LARGE SCALE GENOMIC DNA]</scope>
    <source>
        <strain evidence="5 6">BO5</strain>
    </source>
</reference>
<dbReference type="AlphaFoldDB" id="A0A3A3GNR6"/>
<dbReference type="GO" id="GO:0003700">
    <property type="term" value="F:DNA-binding transcription factor activity"/>
    <property type="evidence" value="ECO:0007669"/>
    <property type="project" value="InterPro"/>
</dbReference>
<proteinExistence type="predicted"/>
<gene>
    <name evidence="5" type="ORF">DQX05_01510</name>
</gene>
<keyword evidence="2" id="KW-0238">DNA-binding</keyword>
<dbReference type="PANTHER" id="PTHR30363">
    <property type="entry name" value="HTH-TYPE TRANSCRIPTIONAL REGULATOR SRLR-RELATED"/>
    <property type="match status" value="1"/>
</dbReference>
<dbReference type="EMBL" id="QYZD01000001">
    <property type="protein sequence ID" value="RJG26735.1"/>
    <property type="molecule type" value="Genomic_DNA"/>
</dbReference>
<dbReference type="InterPro" id="IPR001034">
    <property type="entry name" value="DeoR_HTH"/>
</dbReference>